<sequence length="63" mass="7216">MGQRLAPRLAIAFMSKVEAPVMDLRPTLYYFVQKSSTISVSYTVFDEVSISSDFKQWENVIHS</sequence>
<proteinExistence type="predicted"/>
<dbReference type="EMBL" id="JAHQIW010003624">
    <property type="protein sequence ID" value="KAJ1359456.1"/>
    <property type="molecule type" value="Genomic_DNA"/>
</dbReference>
<name>A0AAD5QU71_PARTN</name>
<reference evidence="1" key="1">
    <citation type="submission" date="2021-06" db="EMBL/GenBank/DDBJ databases">
        <title>Parelaphostrongylus tenuis whole genome reference sequence.</title>
        <authorList>
            <person name="Garwood T.J."/>
            <person name="Larsen P.A."/>
            <person name="Fountain-Jones N.M."/>
            <person name="Garbe J.R."/>
            <person name="Macchietto M.G."/>
            <person name="Kania S.A."/>
            <person name="Gerhold R.W."/>
            <person name="Richards J.E."/>
            <person name="Wolf T.M."/>
        </authorList>
    </citation>
    <scope>NUCLEOTIDE SEQUENCE</scope>
    <source>
        <strain evidence="1">MNPRO001-30</strain>
        <tissue evidence="1">Meninges</tissue>
    </source>
</reference>
<comment type="caution">
    <text evidence="1">The sequence shown here is derived from an EMBL/GenBank/DDBJ whole genome shotgun (WGS) entry which is preliminary data.</text>
</comment>
<evidence type="ECO:0000313" key="1">
    <source>
        <dbReference type="EMBL" id="KAJ1359456.1"/>
    </source>
</evidence>
<protein>
    <submittedName>
        <fullName evidence="1">Uncharacterized protein</fullName>
    </submittedName>
</protein>
<dbReference type="Proteomes" id="UP001196413">
    <property type="component" value="Unassembled WGS sequence"/>
</dbReference>
<accession>A0AAD5QU71</accession>
<gene>
    <name evidence="1" type="ORF">KIN20_018200</name>
</gene>
<organism evidence="1 2">
    <name type="scientific">Parelaphostrongylus tenuis</name>
    <name type="common">Meningeal worm</name>
    <dbReference type="NCBI Taxonomy" id="148309"/>
    <lineage>
        <taxon>Eukaryota</taxon>
        <taxon>Metazoa</taxon>
        <taxon>Ecdysozoa</taxon>
        <taxon>Nematoda</taxon>
        <taxon>Chromadorea</taxon>
        <taxon>Rhabditida</taxon>
        <taxon>Rhabditina</taxon>
        <taxon>Rhabditomorpha</taxon>
        <taxon>Strongyloidea</taxon>
        <taxon>Metastrongylidae</taxon>
        <taxon>Parelaphostrongylus</taxon>
    </lineage>
</organism>
<evidence type="ECO:0000313" key="2">
    <source>
        <dbReference type="Proteomes" id="UP001196413"/>
    </source>
</evidence>
<keyword evidence="2" id="KW-1185">Reference proteome</keyword>
<dbReference type="AlphaFoldDB" id="A0AAD5QU71"/>